<dbReference type="EMBL" id="JAKOGG010000005">
    <property type="protein sequence ID" value="MCS4556600.1"/>
    <property type="molecule type" value="Genomic_DNA"/>
</dbReference>
<evidence type="ECO:0000313" key="3">
    <source>
        <dbReference type="Proteomes" id="UP001201549"/>
    </source>
</evidence>
<sequence>MKYWLFKSEPDDFSIDDLATSANQTSFWFGIRNYQARNFIRDELQPGDQILFYHSSCAVPAVVGTAVIKSTAQVDNTAFDPQSPYFDAKSDLHKPRWFGVDIGFLSKFAQPVSLRFIKQDPQLQQMYLVAKGNRLSIQPVADDEWQRIVALGAKQQPA</sequence>
<feature type="domain" description="EVE" evidence="1">
    <location>
        <begin position="2"/>
        <end position="150"/>
    </location>
</feature>
<organism evidence="2 3">
    <name type="scientific">Shewanella electrica</name>
    <dbReference type="NCBI Taxonomy" id="515560"/>
    <lineage>
        <taxon>Bacteria</taxon>
        <taxon>Pseudomonadati</taxon>
        <taxon>Pseudomonadota</taxon>
        <taxon>Gammaproteobacteria</taxon>
        <taxon>Alteromonadales</taxon>
        <taxon>Shewanellaceae</taxon>
        <taxon>Shewanella</taxon>
    </lineage>
</organism>
<comment type="caution">
    <text evidence="2">The sequence shown here is derived from an EMBL/GenBank/DDBJ whole genome shotgun (WGS) entry which is preliminary data.</text>
</comment>
<dbReference type="Proteomes" id="UP001201549">
    <property type="component" value="Unassembled WGS sequence"/>
</dbReference>
<reference evidence="2 3" key="1">
    <citation type="submission" date="2022-02" db="EMBL/GenBank/DDBJ databases">
        <authorList>
            <person name="Zhuang L."/>
        </authorList>
    </citation>
    <scope>NUCLEOTIDE SEQUENCE [LARGE SCALE GENOMIC DNA]</scope>
    <source>
        <strain evidence="2 3">C32</strain>
    </source>
</reference>
<dbReference type="Pfam" id="PF01878">
    <property type="entry name" value="EVE"/>
    <property type="match status" value="1"/>
</dbReference>
<evidence type="ECO:0000259" key="1">
    <source>
        <dbReference type="Pfam" id="PF01878"/>
    </source>
</evidence>
<dbReference type="InterPro" id="IPR002740">
    <property type="entry name" value="EVE_domain"/>
</dbReference>
<proteinExistence type="predicted"/>
<name>A0ABT2FJT6_9GAMM</name>
<reference evidence="3" key="2">
    <citation type="submission" date="2023-07" db="EMBL/GenBank/DDBJ databases">
        <title>Shewanella mangrovi sp. nov., an acetaldehyde- degrading bacterium isolated from mangrove sediment.</title>
        <authorList>
            <person name="Liu Y."/>
        </authorList>
    </citation>
    <scope>NUCLEOTIDE SEQUENCE [LARGE SCALE GENOMIC DNA]</scope>
    <source>
        <strain evidence="3">C32</strain>
    </source>
</reference>
<dbReference type="InterPro" id="IPR015947">
    <property type="entry name" value="PUA-like_sf"/>
</dbReference>
<gene>
    <name evidence="2" type="ORF">L9G74_09130</name>
</gene>
<keyword evidence="3" id="KW-1185">Reference proteome</keyword>
<dbReference type="InterPro" id="IPR052181">
    <property type="entry name" value="5hmC_binding"/>
</dbReference>
<dbReference type="Gene3D" id="3.10.590.10">
    <property type="entry name" value="ph1033 like domains"/>
    <property type="match status" value="1"/>
</dbReference>
<protein>
    <submittedName>
        <fullName evidence="2">EVE domain-containing protein</fullName>
    </submittedName>
</protein>
<dbReference type="PANTHER" id="PTHR14087">
    <property type="entry name" value="THYMOCYTE NUCLEAR PROTEIN 1"/>
    <property type="match status" value="1"/>
</dbReference>
<dbReference type="InterPro" id="IPR047197">
    <property type="entry name" value="THYN1-like_EVE"/>
</dbReference>
<evidence type="ECO:0000313" key="2">
    <source>
        <dbReference type="EMBL" id="MCS4556600.1"/>
    </source>
</evidence>
<dbReference type="CDD" id="cd21133">
    <property type="entry name" value="EVE"/>
    <property type="match status" value="1"/>
</dbReference>
<accession>A0ABT2FJT6</accession>
<dbReference type="PANTHER" id="PTHR14087:SF7">
    <property type="entry name" value="THYMOCYTE NUCLEAR PROTEIN 1"/>
    <property type="match status" value="1"/>
</dbReference>
<dbReference type="SUPFAM" id="SSF88697">
    <property type="entry name" value="PUA domain-like"/>
    <property type="match status" value="1"/>
</dbReference>
<dbReference type="RefSeq" id="WP_238896004.1">
    <property type="nucleotide sequence ID" value="NZ_JAKOGG010000005.1"/>
</dbReference>